<evidence type="ECO:0000313" key="2">
    <source>
        <dbReference type="Proteomes" id="UP000807850"/>
    </source>
</evidence>
<feature type="non-terminal residue" evidence="1">
    <location>
        <position position="1"/>
    </location>
</feature>
<protein>
    <submittedName>
        <fullName evidence="1">Uncharacterized protein</fullName>
    </submittedName>
</protein>
<name>A0A9D6QMC6_UNCEI</name>
<evidence type="ECO:0000313" key="1">
    <source>
        <dbReference type="EMBL" id="MBI3539618.1"/>
    </source>
</evidence>
<reference evidence="1" key="1">
    <citation type="submission" date="2020-07" db="EMBL/GenBank/DDBJ databases">
        <title>Huge and variable diversity of episymbiotic CPR bacteria and DPANN archaea in groundwater ecosystems.</title>
        <authorList>
            <person name="He C.Y."/>
            <person name="Keren R."/>
            <person name="Whittaker M."/>
            <person name="Farag I.F."/>
            <person name="Doudna J."/>
            <person name="Cate J.H.D."/>
            <person name="Banfield J.F."/>
        </authorList>
    </citation>
    <scope>NUCLEOTIDE SEQUENCE</scope>
    <source>
        <strain evidence="1">NC_groundwater_928_Pr1_S-0.2um_72_17</strain>
    </source>
</reference>
<dbReference type="EMBL" id="JACQAY010000157">
    <property type="protein sequence ID" value="MBI3539618.1"/>
    <property type="molecule type" value="Genomic_DNA"/>
</dbReference>
<organism evidence="1 2">
    <name type="scientific">Eiseniibacteriota bacterium</name>
    <dbReference type="NCBI Taxonomy" id="2212470"/>
    <lineage>
        <taxon>Bacteria</taxon>
        <taxon>Candidatus Eiseniibacteriota</taxon>
    </lineage>
</organism>
<sequence length="101" mass="11275">LDEWPTDVAALSPLNNVPEETDVLVVLSGFPPSRAAAEAWNYTSPRLRLVLVVDEPPRGPGVVDDLNTMRHLERVIADLDEPARTGFERLQLPLSFRKVMD</sequence>
<gene>
    <name evidence="1" type="ORF">HY076_05045</name>
</gene>
<accession>A0A9D6QMC6</accession>
<dbReference type="AlphaFoldDB" id="A0A9D6QMC6"/>
<proteinExistence type="predicted"/>
<comment type="caution">
    <text evidence="1">The sequence shown here is derived from an EMBL/GenBank/DDBJ whole genome shotgun (WGS) entry which is preliminary data.</text>
</comment>
<dbReference type="Proteomes" id="UP000807850">
    <property type="component" value="Unassembled WGS sequence"/>
</dbReference>